<dbReference type="InParanoid" id="A0A2R6Q9Z4"/>
<keyword evidence="3" id="KW-0808">Transferase</keyword>
<evidence type="ECO:0000256" key="5">
    <source>
        <dbReference type="ARBA" id="ARBA00022741"/>
    </source>
</evidence>
<keyword evidence="6 13" id="KW-0418">Kinase</keyword>
<dbReference type="FunFam" id="1.10.510.10:FF:000060">
    <property type="entry name" value="G-type lectin S-receptor-like serine/threonine-protein kinase"/>
    <property type="match status" value="1"/>
</dbReference>
<feature type="domain" description="Protein kinase" evidence="12">
    <location>
        <begin position="55"/>
        <end position="307"/>
    </location>
</feature>
<keyword evidence="7" id="KW-0067">ATP-binding</keyword>
<evidence type="ECO:0000256" key="3">
    <source>
        <dbReference type="ARBA" id="ARBA00022679"/>
    </source>
</evidence>
<comment type="caution">
    <text evidence="13">The sequence shown here is derived from an EMBL/GenBank/DDBJ whole genome shotgun (WGS) entry which is preliminary data.</text>
</comment>
<evidence type="ECO:0000256" key="11">
    <source>
        <dbReference type="ARBA" id="ARBA00048679"/>
    </source>
</evidence>
<dbReference type="InterPro" id="IPR000719">
    <property type="entry name" value="Prot_kinase_dom"/>
</dbReference>
<dbReference type="InterPro" id="IPR008271">
    <property type="entry name" value="Ser/Thr_kinase_AS"/>
</dbReference>
<reference evidence="13 14" key="1">
    <citation type="submission" date="2017-07" db="EMBL/GenBank/DDBJ databases">
        <title>An improved, manually edited Actinidia chinensis var. chinensis (kiwifruit) genome highlights the challenges associated with draft genomes and gene prediction in plants.</title>
        <authorList>
            <person name="Pilkington S."/>
            <person name="Crowhurst R."/>
            <person name="Hilario E."/>
            <person name="Nardozza S."/>
            <person name="Fraser L."/>
            <person name="Peng Y."/>
            <person name="Gunaseelan K."/>
            <person name="Simpson R."/>
            <person name="Tahir J."/>
            <person name="Deroles S."/>
            <person name="Templeton K."/>
            <person name="Luo Z."/>
            <person name="Davy M."/>
            <person name="Cheng C."/>
            <person name="Mcneilage M."/>
            <person name="Scaglione D."/>
            <person name="Liu Y."/>
            <person name="Zhang Q."/>
            <person name="Datson P."/>
            <person name="De Silva N."/>
            <person name="Gardiner S."/>
            <person name="Bassett H."/>
            <person name="Chagne D."/>
            <person name="Mccallum J."/>
            <person name="Dzierzon H."/>
            <person name="Deng C."/>
            <person name="Wang Y.-Y."/>
            <person name="Barron N."/>
            <person name="Manako K."/>
            <person name="Bowen J."/>
            <person name="Foster T."/>
            <person name="Erridge Z."/>
            <person name="Tiffin H."/>
            <person name="Waite C."/>
            <person name="Davies K."/>
            <person name="Grierson E."/>
            <person name="Laing W."/>
            <person name="Kirk R."/>
            <person name="Chen X."/>
            <person name="Wood M."/>
            <person name="Montefiori M."/>
            <person name="Brummell D."/>
            <person name="Schwinn K."/>
            <person name="Catanach A."/>
            <person name="Fullerton C."/>
            <person name="Li D."/>
            <person name="Meiyalaghan S."/>
            <person name="Nieuwenhuizen N."/>
            <person name="Read N."/>
            <person name="Prakash R."/>
            <person name="Hunter D."/>
            <person name="Zhang H."/>
            <person name="Mckenzie M."/>
            <person name="Knabel M."/>
            <person name="Harris A."/>
            <person name="Allan A."/>
            <person name="Chen A."/>
            <person name="Janssen B."/>
            <person name="Plunkett B."/>
            <person name="Dwamena C."/>
            <person name="Voogd C."/>
            <person name="Leif D."/>
            <person name="Lafferty D."/>
            <person name="Souleyre E."/>
            <person name="Varkonyi-Gasic E."/>
            <person name="Gambi F."/>
            <person name="Hanley J."/>
            <person name="Yao J.-L."/>
            <person name="Cheung J."/>
            <person name="David K."/>
            <person name="Warren B."/>
            <person name="Marsh K."/>
            <person name="Snowden K."/>
            <person name="Lin-Wang K."/>
            <person name="Brian L."/>
            <person name="Martinez-Sanchez M."/>
            <person name="Wang M."/>
            <person name="Ileperuma N."/>
            <person name="Macnee N."/>
            <person name="Campin R."/>
            <person name="Mcatee P."/>
            <person name="Drummond R."/>
            <person name="Espley R."/>
            <person name="Ireland H."/>
            <person name="Wu R."/>
            <person name="Atkinson R."/>
            <person name="Karunairetnam S."/>
            <person name="Bulley S."/>
            <person name="Chunkath S."/>
            <person name="Hanley Z."/>
            <person name="Storey R."/>
            <person name="Thrimawithana A."/>
            <person name="Thomson S."/>
            <person name="David C."/>
            <person name="Testolin R."/>
        </authorList>
    </citation>
    <scope>NUCLEOTIDE SEQUENCE [LARGE SCALE GENOMIC DNA]</scope>
    <source>
        <strain evidence="14">cv. Red5</strain>
        <tissue evidence="13">Young leaf</tissue>
    </source>
</reference>
<dbReference type="GO" id="GO:0004674">
    <property type="term" value="F:protein serine/threonine kinase activity"/>
    <property type="evidence" value="ECO:0007669"/>
    <property type="project" value="UniProtKB-KW"/>
</dbReference>
<evidence type="ECO:0000256" key="8">
    <source>
        <dbReference type="ARBA" id="ARBA00023157"/>
    </source>
</evidence>
<dbReference type="EMBL" id="NKQK01000018">
    <property type="protein sequence ID" value="PSS04723.1"/>
    <property type="molecule type" value="Genomic_DNA"/>
</dbReference>
<evidence type="ECO:0000259" key="12">
    <source>
        <dbReference type="PROSITE" id="PS50011"/>
    </source>
</evidence>
<reference evidence="14" key="2">
    <citation type="journal article" date="2018" name="BMC Genomics">
        <title>A manually annotated Actinidia chinensis var. chinensis (kiwifruit) genome highlights the challenges associated with draft genomes and gene prediction in plants.</title>
        <authorList>
            <person name="Pilkington S.M."/>
            <person name="Crowhurst R."/>
            <person name="Hilario E."/>
            <person name="Nardozza S."/>
            <person name="Fraser L."/>
            <person name="Peng Y."/>
            <person name="Gunaseelan K."/>
            <person name="Simpson R."/>
            <person name="Tahir J."/>
            <person name="Deroles S.C."/>
            <person name="Templeton K."/>
            <person name="Luo Z."/>
            <person name="Davy M."/>
            <person name="Cheng C."/>
            <person name="McNeilage M."/>
            <person name="Scaglione D."/>
            <person name="Liu Y."/>
            <person name="Zhang Q."/>
            <person name="Datson P."/>
            <person name="De Silva N."/>
            <person name="Gardiner S.E."/>
            <person name="Bassett H."/>
            <person name="Chagne D."/>
            <person name="McCallum J."/>
            <person name="Dzierzon H."/>
            <person name="Deng C."/>
            <person name="Wang Y.Y."/>
            <person name="Barron L."/>
            <person name="Manako K."/>
            <person name="Bowen J."/>
            <person name="Foster T.M."/>
            <person name="Erridge Z.A."/>
            <person name="Tiffin H."/>
            <person name="Waite C.N."/>
            <person name="Davies K.M."/>
            <person name="Grierson E.P."/>
            <person name="Laing W.A."/>
            <person name="Kirk R."/>
            <person name="Chen X."/>
            <person name="Wood M."/>
            <person name="Montefiori M."/>
            <person name="Brummell D.A."/>
            <person name="Schwinn K.E."/>
            <person name="Catanach A."/>
            <person name="Fullerton C."/>
            <person name="Li D."/>
            <person name="Meiyalaghan S."/>
            <person name="Nieuwenhuizen N."/>
            <person name="Read N."/>
            <person name="Prakash R."/>
            <person name="Hunter D."/>
            <person name="Zhang H."/>
            <person name="McKenzie M."/>
            <person name="Knabel M."/>
            <person name="Harris A."/>
            <person name="Allan A.C."/>
            <person name="Gleave A."/>
            <person name="Chen A."/>
            <person name="Janssen B.J."/>
            <person name="Plunkett B."/>
            <person name="Ampomah-Dwamena C."/>
            <person name="Voogd C."/>
            <person name="Leif D."/>
            <person name="Lafferty D."/>
            <person name="Souleyre E.J.F."/>
            <person name="Varkonyi-Gasic E."/>
            <person name="Gambi F."/>
            <person name="Hanley J."/>
            <person name="Yao J.L."/>
            <person name="Cheung J."/>
            <person name="David K.M."/>
            <person name="Warren B."/>
            <person name="Marsh K."/>
            <person name="Snowden K.C."/>
            <person name="Lin-Wang K."/>
            <person name="Brian L."/>
            <person name="Martinez-Sanchez M."/>
            <person name="Wang M."/>
            <person name="Ileperuma N."/>
            <person name="Macnee N."/>
            <person name="Campin R."/>
            <person name="McAtee P."/>
            <person name="Drummond R.S.M."/>
            <person name="Espley R.V."/>
            <person name="Ireland H.S."/>
            <person name="Wu R."/>
            <person name="Atkinson R.G."/>
            <person name="Karunairetnam S."/>
            <person name="Bulley S."/>
            <person name="Chunkath S."/>
            <person name="Hanley Z."/>
            <person name="Storey R."/>
            <person name="Thrimawithana A.H."/>
            <person name="Thomson S."/>
            <person name="David C."/>
            <person name="Testolin R."/>
            <person name="Huang H."/>
            <person name="Hellens R.P."/>
            <person name="Schaffer R.J."/>
        </authorList>
    </citation>
    <scope>NUCLEOTIDE SEQUENCE [LARGE SCALE GENOMIC DNA]</scope>
    <source>
        <strain evidence="14">cv. Red5</strain>
    </source>
</reference>
<name>A0A2R6Q9Z4_ACTCC</name>
<dbReference type="SMART" id="SM00220">
    <property type="entry name" value="S_TKc"/>
    <property type="match status" value="1"/>
</dbReference>
<dbReference type="PANTHER" id="PTHR27002">
    <property type="entry name" value="RECEPTOR-LIKE SERINE/THREONINE-PROTEIN KINASE SD1-8"/>
    <property type="match status" value="1"/>
</dbReference>
<accession>A0A2R6Q9Z4</accession>
<dbReference type="Proteomes" id="UP000241394">
    <property type="component" value="Chromosome LG18"/>
</dbReference>
<evidence type="ECO:0000256" key="2">
    <source>
        <dbReference type="ARBA" id="ARBA00022527"/>
    </source>
</evidence>
<keyword evidence="13" id="KW-0430">Lectin</keyword>
<dbReference type="PANTHER" id="PTHR27002:SF566">
    <property type="entry name" value="RECEPTOR-LIKE SERINE_THREONINE-PROTEIN KINASE"/>
    <property type="match status" value="1"/>
</dbReference>
<dbReference type="GO" id="GO:0030246">
    <property type="term" value="F:carbohydrate binding"/>
    <property type="evidence" value="ECO:0007669"/>
    <property type="project" value="UniProtKB-KW"/>
</dbReference>
<dbReference type="InterPro" id="IPR001245">
    <property type="entry name" value="Ser-Thr/Tyr_kinase_cat_dom"/>
</dbReference>
<comment type="catalytic activity">
    <reaction evidence="11">
        <text>L-seryl-[protein] + ATP = O-phospho-L-seryl-[protein] + ADP + H(+)</text>
        <dbReference type="Rhea" id="RHEA:17989"/>
        <dbReference type="Rhea" id="RHEA-COMP:9863"/>
        <dbReference type="Rhea" id="RHEA-COMP:11604"/>
        <dbReference type="ChEBI" id="CHEBI:15378"/>
        <dbReference type="ChEBI" id="CHEBI:29999"/>
        <dbReference type="ChEBI" id="CHEBI:30616"/>
        <dbReference type="ChEBI" id="CHEBI:83421"/>
        <dbReference type="ChEBI" id="CHEBI:456216"/>
        <dbReference type="EC" id="2.7.11.1"/>
    </reaction>
</comment>
<keyword evidence="2" id="KW-0723">Serine/threonine-protein kinase</keyword>
<keyword evidence="4" id="KW-0732">Signal</keyword>
<keyword evidence="8" id="KW-1015">Disulfide bond</keyword>
<keyword evidence="5" id="KW-0547">Nucleotide-binding</keyword>
<evidence type="ECO:0000313" key="14">
    <source>
        <dbReference type="Proteomes" id="UP000241394"/>
    </source>
</evidence>
<dbReference type="GO" id="GO:0005524">
    <property type="term" value="F:ATP binding"/>
    <property type="evidence" value="ECO:0007669"/>
    <property type="project" value="UniProtKB-KW"/>
</dbReference>
<proteinExistence type="predicted"/>
<keyword evidence="13" id="KW-0675">Receptor</keyword>
<dbReference type="OrthoDB" id="4062651at2759"/>
<dbReference type="EC" id="2.7.11.1" evidence="1"/>
<evidence type="ECO:0000256" key="9">
    <source>
        <dbReference type="ARBA" id="ARBA00023180"/>
    </source>
</evidence>
<dbReference type="PROSITE" id="PS00108">
    <property type="entry name" value="PROTEIN_KINASE_ST"/>
    <property type="match status" value="1"/>
</dbReference>
<dbReference type="OMA" id="CCIERVE"/>
<evidence type="ECO:0000313" key="13">
    <source>
        <dbReference type="EMBL" id="PSS04723.1"/>
    </source>
</evidence>
<dbReference type="InterPro" id="IPR021820">
    <property type="entry name" value="S-locus_recpt_kinase_C"/>
</dbReference>
<dbReference type="SUPFAM" id="SSF56112">
    <property type="entry name" value="Protein kinase-like (PK-like)"/>
    <property type="match status" value="1"/>
</dbReference>
<gene>
    <name evidence="13" type="ORF">CEY00_Acc20581</name>
</gene>
<evidence type="ECO:0000256" key="4">
    <source>
        <dbReference type="ARBA" id="ARBA00022729"/>
    </source>
</evidence>
<evidence type="ECO:0000256" key="10">
    <source>
        <dbReference type="ARBA" id="ARBA00047899"/>
    </source>
</evidence>
<dbReference type="Pfam" id="PF11883">
    <property type="entry name" value="DUF3403"/>
    <property type="match status" value="1"/>
</dbReference>
<dbReference type="Gene3D" id="1.10.510.10">
    <property type="entry name" value="Transferase(Phosphotransferase) domain 1"/>
    <property type="match status" value="2"/>
</dbReference>
<evidence type="ECO:0000256" key="6">
    <source>
        <dbReference type="ARBA" id="ARBA00022777"/>
    </source>
</evidence>
<dbReference type="GO" id="GO:0005886">
    <property type="term" value="C:plasma membrane"/>
    <property type="evidence" value="ECO:0007669"/>
    <property type="project" value="TreeGrafter"/>
</dbReference>
<evidence type="ECO:0000256" key="7">
    <source>
        <dbReference type="ARBA" id="ARBA00022840"/>
    </source>
</evidence>
<sequence>MVLIAIICIFLRRRKQRKRRRQFESSQSDIPTKGDGKIDLPLFDVVTIAEATNNFSTSNKIGEGGFGPVFKGQLSTGQVIAVKRNSENSKQGLREFKNEVILFSKLQHRNLVKLLGGNKRNSLTWSIRFNIIVGIARGLLYLHRDSRLRIIHRDLKASNVLLDNEMNPKIADFGCATAFGGDQLSEKTKRVIGTYGYMSPEYVIDGLFSIKSDVFSFGVLVLEIVTGKRNREFRHSDHGLTLLGHAWKLWVEGRALELVDEQMEDLFPASEVVKCIQVGLLCVQHRPEDRPTMPLVLLALDSESAMLSQPEQPGFYTERSTIETQLPLDAKQCTVNEVSLTVLSGR</sequence>
<comment type="catalytic activity">
    <reaction evidence="10">
        <text>L-threonyl-[protein] + ATP = O-phospho-L-threonyl-[protein] + ADP + H(+)</text>
        <dbReference type="Rhea" id="RHEA:46608"/>
        <dbReference type="Rhea" id="RHEA-COMP:11060"/>
        <dbReference type="Rhea" id="RHEA-COMP:11605"/>
        <dbReference type="ChEBI" id="CHEBI:15378"/>
        <dbReference type="ChEBI" id="CHEBI:30013"/>
        <dbReference type="ChEBI" id="CHEBI:30616"/>
        <dbReference type="ChEBI" id="CHEBI:61977"/>
        <dbReference type="ChEBI" id="CHEBI:456216"/>
        <dbReference type="EC" id="2.7.11.1"/>
    </reaction>
</comment>
<evidence type="ECO:0000256" key="1">
    <source>
        <dbReference type="ARBA" id="ARBA00012513"/>
    </source>
</evidence>
<dbReference type="PROSITE" id="PS50011">
    <property type="entry name" value="PROTEIN_KINASE_DOM"/>
    <property type="match status" value="1"/>
</dbReference>
<dbReference type="InterPro" id="IPR011009">
    <property type="entry name" value="Kinase-like_dom_sf"/>
</dbReference>
<dbReference type="AlphaFoldDB" id="A0A2R6Q9Z4"/>
<protein>
    <recommendedName>
        <fullName evidence="1">non-specific serine/threonine protein kinase</fullName>
        <ecNumber evidence="1">2.7.11.1</ecNumber>
    </recommendedName>
</protein>
<dbReference type="Gramene" id="PSS04723">
    <property type="protein sequence ID" value="PSS04723"/>
    <property type="gene ID" value="CEY00_Acc20581"/>
</dbReference>
<keyword evidence="9" id="KW-0325">Glycoprotein</keyword>
<keyword evidence="14" id="KW-1185">Reference proteome</keyword>
<dbReference type="Pfam" id="PF07714">
    <property type="entry name" value="PK_Tyr_Ser-Thr"/>
    <property type="match status" value="2"/>
</dbReference>
<organism evidence="13 14">
    <name type="scientific">Actinidia chinensis var. chinensis</name>
    <name type="common">Chinese soft-hair kiwi</name>
    <dbReference type="NCBI Taxonomy" id="1590841"/>
    <lineage>
        <taxon>Eukaryota</taxon>
        <taxon>Viridiplantae</taxon>
        <taxon>Streptophyta</taxon>
        <taxon>Embryophyta</taxon>
        <taxon>Tracheophyta</taxon>
        <taxon>Spermatophyta</taxon>
        <taxon>Magnoliopsida</taxon>
        <taxon>eudicotyledons</taxon>
        <taxon>Gunneridae</taxon>
        <taxon>Pentapetalae</taxon>
        <taxon>asterids</taxon>
        <taxon>Ericales</taxon>
        <taxon>Actinidiaceae</taxon>
        <taxon>Actinidia</taxon>
    </lineage>
</organism>